<gene>
    <name evidence="1" type="ORF">OCK74_25965</name>
</gene>
<dbReference type="AlphaFoldDB" id="A0A9X3BJB8"/>
<reference evidence="1" key="1">
    <citation type="submission" date="2022-09" db="EMBL/GenBank/DDBJ databases">
        <authorList>
            <person name="Yuan C."/>
            <person name="Ke Z."/>
        </authorList>
    </citation>
    <scope>NUCLEOTIDE SEQUENCE</scope>
    <source>
        <strain evidence="1">LB-8</strain>
    </source>
</reference>
<dbReference type="RefSeq" id="WP_279300029.1">
    <property type="nucleotide sequence ID" value="NZ_JAOTIF010000038.1"/>
</dbReference>
<evidence type="ECO:0000313" key="2">
    <source>
        <dbReference type="Proteomes" id="UP001155483"/>
    </source>
</evidence>
<keyword evidence="2" id="KW-1185">Reference proteome</keyword>
<protein>
    <submittedName>
        <fullName evidence="1">DUF5004 domain-containing protein</fullName>
    </submittedName>
</protein>
<accession>A0A9X3BJB8</accession>
<organism evidence="1 2">
    <name type="scientific">Paraflavisolibacter caeni</name>
    <dbReference type="NCBI Taxonomy" id="2982496"/>
    <lineage>
        <taxon>Bacteria</taxon>
        <taxon>Pseudomonadati</taxon>
        <taxon>Bacteroidota</taxon>
        <taxon>Chitinophagia</taxon>
        <taxon>Chitinophagales</taxon>
        <taxon>Chitinophagaceae</taxon>
        <taxon>Paraflavisolibacter</taxon>
    </lineage>
</organism>
<dbReference type="EMBL" id="JAOTIF010000038">
    <property type="protein sequence ID" value="MCU7552592.1"/>
    <property type="molecule type" value="Genomic_DNA"/>
</dbReference>
<sequence>MKIFRNIFPIAVMATLVFVNCSPEEYDALPDSGNVTSSLIGNWTLRSVIQKDEGAEIKNSPFVTTDLTSIFPYTQYKLTLDGASGASGTYTAVPGASPKIIRSNTGKWEVDDVKNPKTISFINGTDTTKMQIGSYPRSFNSSFKLRQTKVDLATKKVALTYDYEFVKQ</sequence>
<dbReference type="Proteomes" id="UP001155483">
    <property type="component" value="Unassembled WGS sequence"/>
</dbReference>
<evidence type="ECO:0000313" key="1">
    <source>
        <dbReference type="EMBL" id="MCU7552592.1"/>
    </source>
</evidence>
<name>A0A9X3BJB8_9BACT</name>
<proteinExistence type="predicted"/>
<comment type="caution">
    <text evidence="1">The sequence shown here is derived from an EMBL/GenBank/DDBJ whole genome shotgun (WGS) entry which is preliminary data.</text>
</comment>
<reference evidence="1" key="2">
    <citation type="submission" date="2023-04" db="EMBL/GenBank/DDBJ databases">
        <title>Paracnuella aquatica gen. nov., sp. nov., a member of the family Chitinophagaceae isolated from a hot spring.</title>
        <authorList>
            <person name="Wang C."/>
        </authorList>
    </citation>
    <scope>NUCLEOTIDE SEQUENCE</scope>
    <source>
        <strain evidence="1">LB-8</strain>
    </source>
</reference>